<dbReference type="Proteomes" id="UP000199701">
    <property type="component" value="Unassembled WGS sequence"/>
</dbReference>
<evidence type="ECO:0000313" key="1">
    <source>
        <dbReference type="EMBL" id="SEV83510.1"/>
    </source>
</evidence>
<dbReference type="OrthoDB" id="2023340at2"/>
<proteinExistence type="predicted"/>
<sequence length="95" mass="11108">MPDYEDLPYKQEKFLNKCKLLRRSIYAKRYVVLYIGANKGHYGLGMAMTRKIAKSIWIRRSGMIGGLMLENKVTNIYGKGFVDNQYEYVLMECVL</sequence>
<evidence type="ECO:0000313" key="2">
    <source>
        <dbReference type="Proteomes" id="UP000199701"/>
    </source>
</evidence>
<protein>
    <submittedName>
        <fullName evidence="1">Uncharacterized protein</fullName>
    </submittedName>
</protein>
<organism evidence="1 2">
    <name type="scientific">[Clostridium] fimetarium</name>
    <dbReference type="NCBI Taxonomy" id="99656"/>
    <lineage>
        <taxon>Bacteria</taxon>
        <taxon>Bacillati</taxon>
        <taxon>Bacillota</taxon>
        <taxon>Clostridia</taxon>
        <taxon>Lachnospirales</taxon>
        <taxon>Lachnospiraceae</taxon>
    </lineage>
</organism>
<keyword evidence="2" id="KW-1185">Reference proteome</keyword>
<dbReference type="AlphaFoldDB" id="A0A1I0M6V1"/>
<gene>
    <name evidence="1" type="ORF">SAMN05421659_101203</name>
</gene>
<name>A0A1I0M6V1_9FIRM</name>
<dbReference type="EMBL" id="FOJI01000001">
    <property type="protein sequence ID" value="SEV83510.1"/>
    <property type="molecule type" value="Genomic_DNA"/>
</dbReference>
<dbReference type="RefSeq" id="WP_092449681.1">
    <property type="nucleotide sequence ID" value="NZ_FOJI01000001.1"/>
</dbReference>
<reference evidence="1 2" key="1">
    <citation type="submission" date="2016-10" db="EMBL/GenBank/DDBJ databases">
        <authorList>
            <person name="de Groot N.N."/>
        </authorList>
    </citation>
    <scope>NUCLEOTIDE SEQUENCE [LARGE SCALE GENOMIC DNA]</scope>
    <source>
        <strain evidence="1 2">DSM 9179</strain>
    </source>
</reference>
<accession>A0A1I0M6V1</accession>